<dbReference type="SUPFAM" id="SSF161098">
    <property type="entry name" value="MetI-like"/>
    <property type="match status" value="1"/>
</dbReference>
<keyword evidence="2 7" id="KW-0813">Transport</keyword>
<organism evidence="9">
    <name type="scientific">Thermus islandicus</name>
    <dbReference type="NCBI Taxonomy" id="540988"/>
    <lineage>
        <taxon>Bacteria</taxon>
        <taxon>Thermotogati</taxon>
        <taxon>Deinococcota</taxon>
        <taxon>Deinococci</taxon>
        <taxon>Thermales</taxon>
        <taxon>Thermaceae</taxon>
        <taxon>Thermus</taxon>
    </lineage>
</organism>
<keyword evidence="4 7" id="KW-0812">Transmembrane</keyword>
<feature type="transmembrane region" description="Helical" evidence="7">
    <location>
        <begin position="135"/>
        <end position="156"/>
    </location>
</feature>
<dbReference type="Gene3D" id="1.10.3720.10">
    <property type="entry name" value="MetI-like"/>
    <property type="match status" value="1"/>
</dbReference>
<dbReference type="InterPro" id="IPR000515">
    <property type="entry name" value="MetI-like"/>
</dbReference>
<comment type="subcellular location">
    <subcellularLocation>
        <location evidence="1 7">Cell membrane</location>
        <topology evidence="1 7">Multi-pass membrane protein</topology>
    </subcellularLocation>
</comment>
<sequence>MRRVVRLAPLYLALLAYSALVLVPLLALFSASFKTAGEVFEPQLIPQSPTLENYRIALEKFPLGRFLLNSLLVSLAVALGQVVTSALAGYALARVRLPGKRFLFGGVVALLLVPGEVTFLPLYETVSRLGWLDSYAALIVPFLATPLGIFLLRQFFLTLPQDLFDAARIDGAGHLRMLWHVALPLARPALGALGALSFLSAWNMYLWPLVVTRSTQMQTVQIGVNMILNEEAARWNVVAAGAILALLPTLLAFLVAQRQFVRGIALGGLKG</sequence>
<proteinExistence type="inferred from homology"/>
<keyword evidence="6 7" id="KW-0472">Membrane</keyword>
<dbReference type="EMBL" id="DSKL01000179">
    <property type="protein sequence ID" value="HEH82226.1"/>
    <property type="molecule type" value="Genomic_DNA"/>
</dbReference>
<dbReference type="AlphaFoldDB" id="A0A7C2FTJ9"/>
<evidence type="ECO:0000259" key="8">
    <source>
        <dbReference type="PROSITE" id="PS50928"/>
    </source>
</evidence>
<comment type="caution">
    <text evidence="9">The sequence shown here is derived from an EMBL/GenBank/DDBJ whole genome shotgun (WGS) entry which is preliminary data.</text>
</comment>
<dbReference type="EMBL" id="DSHZ01000208">
    <property type="protein sequence ID" value="HEO42071.1"/>
    <property type="molecule type" value="Genomic_DNA"/>
</dbReference>
<comment type="similarity">
    <text evidence="7">Belongs to the binding-protein-dependent transport system permease family.</text>
</comment>
<name>A0A7C2FTJ9_9DEIN</name>
<dbReference type="PANTHER" id="PTHR43744">
    <property type="entry name" value="ABC TRANSPORTER PERMEASE PROTEIN MG189-RELATED-RELATED"/>
    <property type="match status" value="1"/>
</dbReference>
<feature type="transmembrane region" description="Helical" evidence="7">
    <location>
        <begin position="66"/>
        <end position="90"/>
    </location>
</feature>
<evidence type="ECO:0000256" key="7">
    <source>
        <dbReference type="RuleBase" id="RU363032"/>
    </source>
</evidence>
<reference evidence="9" key="1">
    <citation type="journal article" date="2020" name="mSystems">
        <title>Genome- and Community-Level Interaction Insights into Carbon Utilization and Element Cycling Functions of Hydrothermarchaeota in Hydrothermal Sediment.</title>
        <authorList>
            <person name="Zhou Z."/>
            <person name="Liu Y."/>
            <person name="Xu W."/>
            <person name="Pan J."/>
            <person name="Luo Z.H."/>
            <person name="Li M."/>
        </authorList>
    </citation>
    <scope>NUCLEOTIDE SEQUENCE [LARGE SCALE GENOMIC DNA]</scope>
    <source>
        <strain evidence="10">SpSt-189</strain>
        <strain evidence="9">SpSt-246</strain>
    </source>
</reference>
<evidence type="ECO:0000256" key="4">
    <source>
        <dbReference type="ARBA" id="ARBA00022692"/>
    </source>
</evidence>
<gene>
    <name evidence="10" type="ORF">ENP09_04170</name>
    <name evidence="9" type="ORF">ENP73_04350</name>
</gene>
<evidence type="ECO:0000256" key="5">
    <source>
        <dbReference type="ARBA" id="ARBA00022989"/>
    </source>
</evidence>
<evidence type="ECO:0000256" key="6">
    <source>
        <dbReference type="ARBA" id="ARBA00023136"/>
    </source>
</evidence>
<dbReference type="GO" id="GO:0005886">
    <property type="term" value="C:plasma membrane"/>
    <property type="evidence" value="ECO:0007669"/>
    <property type="project" value="UniProtKB-SubCell"/>
</dbReference>
<dbReference type="PANTHER" id="PTHR43744:SF8">
    <property type="entry name" value="SN-GLYCEROL-3-PHOSPHATE TRANSPORT SYSTEM PERMEASE PROTEIN UGPE"/>
    <property type="match status" value="1"/>
</dbReference>
<feature type="domain" description="ABC transmembrane type-1" evidence="8">
    <location>
        <begin position="67"/>
        <end position="256"/>
    </location>
</feature>
<dbReference type="PROSITE" id="PS50928">
    <property type="entry name" value="ABC_TM1"/>
    <property type="match status" value="1"/>
</dbReference>
<evidence type="ECO:0000256" key="3">
    <source>
        <dbReference type="ARBA" id="ARBA00022475"/>
    </source>
</evidence>
<accession>A0A7C2FTJ9</accession>
<dbReference type="InterPro" id="IPR035906">
    <property type="entry name" value="MetI-like_sf"/>
</dbReference>
<evidence type="ECO:0000256" key="1">
    <source>
        <dbReference type="ARBA" id="ARBA00004651"/>
    </source>
</evidence>
<protein>
    <submittedName>
        <fullName evidence="9">Carbohydrate ABC transporter permease</fullName>
    </submittedName>
</protein>
<feature type="transmembrane region" description="Helical" evidence="7">
    <location>
        <begin position="12"/>
        <end position="33"/>
    </location>
</feature>
<keyword evidence="3" id="KW-1003">Cell membrane</keyword>
<dbReference type="Pfam" id="PF00528">
    <property type="entry name" value="BPD_transp_1"/>
    <property type="match status" value="1"/>
</dbReference>
<feature type="transmembrane region" description="Helical" evidence="7">
    <location>
        <begin position="177"/>
        <end position="202"/>
    </location>
</feature>
<dbReference type="CDD" id="cd06261">
    <property type="entry name" value="TM_PBP2"/>
    <property type="match status" value="1"/>
</dbReference>
<evidence type="ECO:0000313" key="9">
    <source>
        <dbReference type="EMBL" id="HEH82226.1"/>
    </source>
</evidence>
<evidence type="ECO:0000313" key="10">
    <source>
        <dbReference type="EMBL" id="HEO42071.1"/>
    </source>
</evidence>
<feature type="transmembrane region" description="Helical" evidence="7">
    <location>
        <begin position="235"/>
        <end position="256"/>
    </location>
</feature>
<feature type="transmembrane region" description="Helical" evidence="7">
    <location>
        <begin position="102"/>
        <end position="123"/>
    </location>
</feature>
<evidence type="ECO:0000256" key="2">
    <source>
        <dbReference type="ARBA" id="ARBA00022448"/>
    </source>
</evidence>
<dbReference type="GO" id="GO:0055085">
    <property type="term" value="P:transmembrane transport"/>
    <property type="evidence" value="ECO:0007669"/>
    <property type="project" value="InterPro"/>
</dbReference>
<keyword evidence="5 7" id="KW-1133">Transmembrane helix</keyword>